<reference evidence="3" key="1">
    <citation type="journal article" date="2017" name="Nat. Commun.">
        <title>The asparagus genome sheds light on the origin and evolution of a young Y chromosome.</title>
        <authorList>
            <person name="Harkess A."/>
            <person name="Zhou J."/>
            <person name="Xu C."/>
            <person name="Bowers J.E."/>
            <person name="Van der Hulst R."/>
            <person name="Ayyampalayam S."/>
            <person name="Mercati F."/>
            <person name="Riccardi P."/>
            <person name="McKain M.R."/>
            <person name="Kakrana A."/>
            <person name="Tang H."/>
            <person name="Ray J."/>
            <person name="Groenendijk J."/>
            <person name="Arikit S."/>
            <person name="Mathioni S.M."/>
            <person name="Nakano M."/>
            <person name="Shan H."/>
            <person name="Telgmann-Rauber A."/>
            <person name="Kanno A."/>
            <person name="Yue Z."/>
            <person name="Chen H."/>
            <person name="Li W."/>
            <person name="Chen Y."/>
            <person name="Xu X."/>
            <person name="Zhang Y."/>
            <person name="Luo S."/>
            <person name="Chen H."/>
            <person name="Gao J."/>
            <person name="Mao Z."/>
            <person name="Pires J.C."/>
            <person name="Luo M."/>
            <person name="Kudrna D."/>
            <person name="Wing R.A."/>
            <person name="Meyers B.C."/>
            <person name="Yi K."/>
            <person name="Kong H."/>
            <person name="Lavrijsen P."/>
            <person name="Sunseri F."/>
            <person name="Falavigna A."/>
            <person name="Ye Y."/>
            <person name="Leebens-Mack J.H."/>
            <person name="Chen G."/>
        </authorList>
    </citation>
    <scope>NUCLEOTIDE SEQUENCE [LARGE SCALE GENOMIC DNA]</scope>
    <source>
        <strain evidence="3">cv. DH0086</strain>
    </source>
</reference>
<accession>A0A5P1FDM1</accession>
<dbReference type="EMBL" id="CM007383">
    <property type="protein sequence ID" value="ONK76202.1"/>
    <property type="molecule type" value="Genomic_DNA"/>
</dbReference>
<name>A0A5P1FDM1_ASPOF</name>
<keyword evidence="1" id="KW-0472">Membrane</keyword>
<keyword evidence="1" id="KW-0812">Transmembrane</keyword>
<evidence type="ECO:0000313" key="2">
    <source>
        <dbReference type="EMBL" id="ONK76202.1"/>
    </source>
</evidence>
<evidence type="ECO:0000313" key="3">
    <source>
        <dbReference type="Proteomes" id="UP000243459"/>
    </source>
</evidence>
<keyword evidence="3" id="KW-1185">Reference proteome</keyword>
<dbReference type="Gramene" id="ONK76202">
    <property type="protein sequence ID" value="ONK76202"/>
    <property type="gene ID" value="A4U43_C03F25030"/>
</dbReference>
<sequence length="118" mass="12988">MLEISGSFNSLLQSSGQFGDLNFLDGFDSGAGSDMLQWRSDFGIDSILQVLLALEERIGNLSTGLSEADISRYIVEATYRSPNQVQDKEEEKLCNMLGRPLVGLGLIVLLWIAIFLSK</sequence>
<dbReference type="AlphaFoldDB" id="A0A5P1FDM1"/>
<evidence type="ECO:0000256" key="1">
    <source>
        <dbReference type="SAM" id="Phobius"/>
    </source>
</evidence>
<organism evidence="2 3">
    <name type="scientific">Asparagus officinalis</name>
    <name type="common">Garden asparagus</name>
    <dbReference type="NCBI Taxonomy" id="4686"/>
    <lineage>
        <taxon>Eukaryota</taxon>
        <taxon>Viridiplantae</taxon>
        <taxon>Streptophyta</taxon>
        <taxon>Embryophyta</taxon>
        <taxon>Tracheophyta</taxon>
        <taxon>Spermatophyta</taxon>
        <taxon>Magnoliopsida</taxon>
        <taxon>Liliopsida</taxon>
        <taxon>Asparagales</taxon>
        <taxon>Asparagaceae</taxon>
        <taxon>Asparagoideae</taxon>
        <taxon>Asparagus</taxon>
    </lineage>
</organism>
<feature type="transmembrane region" description="Helical" evidence="1">
    <location>
        <begin position="97"/>
        <end position="116"/>
    </location>
</feature>
<dbReference type="Proteomes" id="UP000243459">
    <property type="component" value="Chromosome 3"/>
</dbReference>
<gene>
    <name evidence="2" type="ORF">A4U43_C03F25030</name>
</gene>
<keyword evidence="1" id="KW-1133">Transmembrane helix</keyword>
<proteinExistence type="predicted"/>
<protein>
    <submittedName>
        <fullName evidence="2">Uncharacterized protein</fullName>
    </submittedName>
</protein>